<dbReference type="GO" id="GO:0019867">
    <property type="term" value="C:outer membrane"/>
    <property type="evidence" value="ECO:0007669"/>
    <property type="project" value="InterPro"/>
</dbReference>
<accession>A0A5B2TC62</accession>
<sequence>MVIYCYVVSGRRYSVLSSARLACYLGASVLLGTVSVPTHGFAQADLGEDKAFFVRAGYGMASYRTTGRASIAGHPVEAARVALSDVSFAALELGWRVTPEWSVSFVGGLPPTVALHGRGDFAPQAVLRKVTYGSVMLGAQYHPFSFGRFEPFVGGGLGYTFILRTRGGSMSELNIADNAGPFLQVGTQFHITDRLSAFVDARKNWLSFDAKGKVGPSPVRVSVDPDPVSVTLGLSYRF</sequence>
<dbReference type="GO" id="GO:0055085">
    <property type="term" value="P:transmembrane transport"/>
    <property type="evidence" value="ECO:0007669"/>
    <property type="project" value="TreeGrafter"/>
</dbReference>
<proteinExistence type="inferred from homology"/>
<dbReference type="AlphaFoldDB" id="A0A5B2TC62"/>
<comment type="caution">
    <text evidence="2">The sequence shown here is derived from an EMBL/GenBank/DDBJ whole genome shotgun (WGS) entry which is preliminary data.</text>
</comment>
<evidence type="ECO:0000313" key="2">
    <source>
        <dbReference type="EMBL" id="KAA2211380.1"/>
    </source>
</evidence>
<dbReference type="PANTHER" id="PTHR36920:SF1">
    <property type="entry name" value="OUTER MEMBRANE PROTEIN W"/>
    <property type="match status" value="1"/>
</dbReference>
<dbReference type="SUPFAM" id="SSF56925">
    <property type="entry name" value="OMPA-like"/>
    <property type="match status" value="1"/>
</dbReference>
<dbReference type="Pfam" id="PF03922">
    <property type="entry name" value="OmpW"/>
    <property type="match status" value="1"/>
</dbReference>
<protein>
    <submittedName>
        <fullName evidence="2">OmpW family protein</fullName>
    </submittedName>
</protein>
<dbReference type="EMBL" id="VUKA01000031">
    <property type="protein sequence ID" value="KAA2211380.1"/>
    <property type="molecule type" value="Genomic_DNA"/>
</dbReference>
<evidence type="ECO:0000256" key="1">
    <source>
        <dbReference type="ARBA" id="ARBA00009330"/>
    </source>
</evidence>
<dbReference type="PANTHER" id="PTHR36920">
    <property type="match status" value="1"/>
</dbReference>
<gene>
    <name evidence="2" type="ORF">F0Q34_20420</name>
</gene>
<reference evidence="2 3" key="1">
    <citation type="journal article" date="2015" name="Int. J. Syst. Evol. Microbiol.">
        <title>Roseomonas oryzae sp. nov., isolated from paddy rhizosphere soil.</title>
        <authorList>
            <person name="Ramaprasad E.V."/>
            <person name="Sasikala Ch."/>
            <person name="Ramana Ch.V."/>
        </authorList>
    </citation>
    <scope>NUCLEOTIDE SEQUENCE [LARGE SCALE GENOMIC DNA]</scope>
    <source>
        <strain evidence="2 3">KCTC 42542</strain>
    </source>
</reference>
<organism evidence="2 3">
    <name type="scientific">Teichococcus oryzae</name>
    <dbReference type="NCBI Taxonomy" id="1608942"/>
    <lineage>
        <taxon>Bacteria</taxon>
        <taxon>Pseudomonadati</taxon>
        <taxon>Pseudomonadota</taxon>
        <taxon>Alphaproteobacteria</taxon>
        <taxon>Acetobacterales</taxon>
        <taxon>Roseomonadaceae</taxon>
        <taxon>Roseomonas</taxon>
    </lineage>
</organism>
<name>A0A5B2TC62_9PROT</name>
<keyword evidence="3" id="KW-1185">Reference proteome</keyword>
<comment type="similarity">
    <text evidence="1">Belongs to the OmpW/AlkL family.</text>
</comment>
<evidence type="ECO:0000313" key="3">
    <source>
        <dbReference type="Proteomes" id="UP000322110"/>
    </source>
</evidence>
<dbReference type="Gene3D" id="2.40.160.20">
    <property type="match status" value="1"/>
</dbReference>
<dbReference type="Proteomes" id="UP000322110">
    <property type="component" value="Unassembled WGS sequence"/>
</dbReference>
<dbReference type="InterPro" id="IPR011250">
    <property type="entry name" value="OMP/PagP_B-barrel"/>
</dbReference>
<dbReference type="InterPro" id="IPR005618">
    <property type="entry name" value="OMPW"/>
</dbReference>